<dbReference type="Pfam" id="PF04828">
    <property type="entry name" value="GFA"/>
    <property type="match status" value="1"/>
</dbReference>
<evidence type="ECO:0000256" key="3">
    <source>
        <dbReference type="ARBA" id="ARBA00022833"/>
    </source>
</evidence>
<name>A0A1N7LLQ0_9RHOB</name>
<dbReference type="OrthoDB" id="9807246at2"/>
<reference evidence="6 7" key="1">
    <citation type="submission" date="2017-01" db="EMBL/GenBank/DDBJ databases">
        <authorList>
            <person name="Mah S.A."/>
            <person name="Swanson W.J."/>
            <person name="Moy G.W."/>
            <person name="Vacquier V.D."/>
        </authorList>
    </citation>
    <scope>NUCLEOTIDE SEQUENCE [LARGE SCALE GENOMIC DNA]</scope>
    <source>
        <strain evidence="6 7">DSM 26375</strain>
    </source>
</reference>
<dbReference type="RefSeq" id="WP_076529250.1">
    <property type="nucleotide sequence ID" value="NZ_BMEH01000002.1"/>
</dbReference>
<evidence type="ECO:0000256" key="2">
    <source>
        <dbReference type="ARBA" id="ARBA00022723"/>
    </source>
</evidence>
<sequence>MTETRTGHCLCGAVRLTVTDPAHKLGACHCGMCRRWSGGALLTLAVPQDAMTIEGSEHIRAFQSSDWAARHFCGTCGSSLWYRLTTPDAPQTYYIAAGLLDDLSGMRLEHEIYIDRKPEAFAFAGPTHQMTEAQFLASLNIPASPEE</sequence>
<gene>
    <name evidence="6" type="ORF">SAMN05421774_10212</name>
</gene>
<keyword evidence="3" id="KW-0862">Zinc</keyword>
<protein>
    <submittedName>
        <fullName evidence="6">Uncharacterized conserved protein</fullName>
    </submittedName>
</protein>
<keyword evidence="4" id="KW-0456">Lyase</keyword>
<dbReference type="PROSITE" id="PS51891">
    <property type="entry name" value="CENP_V_GFA"/>
    <property type="match status" value="1"/>
</dbReference>
<dbReference type="InterPro" id="IPR011057">
    <property type="entry name" value="Mss4-like_sf"/>
</dbReference>
<evidence type="ECO:0000313" key="6">
    <source>
        <dbReference type="EMBL" id="SIS74778.1"/>
    </source>
</evidence>
<keyword evidence="7" id="KW-1185">Reference proteome</keyword>
<comment type="similarity">
    <text evidence="1">Belongs to the Gfa family.</text>
</comment>
<dbReference type="AlphaFoldDB" id="A0A1N7LLQ0"/>
<dbReference type="GO" id="GO:0016846">
    <property type="term" value="F:carbon-sulfur lyase activity"/>
    <property type="evidence" value="ECO:0007669"/>
    <property type="project" value="InterPro"/>
</dbReference>
<dbReference type="EMBL" id="FTOT01000002">
    <property type="protein sequence ID" value="SIS74778.1"/>
    <property type="molecule type" value="Genomic_DNA"/>
</dbReference>
<evidence type="ECO:0000313" key="7">
    <source>
        <dbReference type="Proteomes" id="UP000186141"/>
    </source>
</evidence>
<dbReference type="STRING" id="1086013.SAMN05421774_10212"/>
<dbReference type="InterPro" id="IPR006913">
    <property type="entry name" value="CENP-V/GFA"/>
</dbReference>
<organism evidence="6 7">
    <name type="scientific">Gemmobacter megaterium</name>
    <dbReference type="NCBI Taxonomy" id="1086013"/>
    <lineage>
        <taxon>Bacteria</taxon>
        <taxon>Pseudomonadati</taxon>
        <taxon>Pseudomonadota</taxon>
        <taxon>Alphaproteobacteria</taxon>
        <taxon>Rhodobacterales</taxon>
        <taxon>Paracoccaceae</taxon>
        <taxon>Gemmobacter</taxon>
    </lineage>
</organism>
<dbReference type="PANTHER" id="PTHR33337">
    <property type="entry name" value="GFA DOMAIN-CONTAINING PROTEIN"/>
    <property type="match status" value="1"/>
</dbReference>
<evidence type="ECO:0000256" key="1">
    <source>
        <dbReference type="ARBA" id="ARBA00005495"/>
    </source>
</evidence>
<evidence type="ECO:0000256" key="4">
    <source>
        <dbReference type="ARBA" id="ARBA00023239"/>
    </source>
</evidence>
<dbReference type="SUPFAM" id="SSF51316">
    <property type="entry name" value="Mss4-like"/>
    <property type="match status" value="1"/>
</dbReference>
<keyword evidence="2" id="KW-0479">Metal-binding</keyword>
<evidence type="ECO:0000259" key="5">
    <source>
        <dbReference type="PROSITE" id="PS51891"/>
    </source>
</evidence>
<dbReference type="Gene3D" id="3.90.1590.10">
    <property type="entry name" value="glutathione-dependent formaldehyde- activating enzyme (gfa)"/>
    <property type="match status" value="1"/>
</dbReference>
<dbReference type="GO" id="GO:0046872">
    <property type="term" value="F:metal ion binding"/>
    <property type="evidence" value="ECO:0007669"/>
    <property type="project" value="UniProtKB-KW"/>
</dbReference>
<accession>A0A1N7LLQ0</accession>
<feature type="domain" description="CENP-V/GFA" evidence="5">
    <location>
        <begin position="5"/>
        <end position="111"/>
    </location>
</feature>
<dbReference type="Proteomes" id="UP000186141">
    <property type="component" value="Unassembled WGS sequence"/>
</dbReference>
<dbReference type="PANTHER" id="PTHR33337:SF40">
    <property type="entry name" value="CENP-V_GFA DOMAIN-CONTAINING PROTEIN-RELATED"/>
    <property type="match status" value="1"/>
</dbReference>
<proteinExistence type="inferred from homology"/>